<evidence type="ECO:0000313" key="3">
    <source>
        <dbReference type="Proteomes" id="UP000182841"/>
    </source>
</evidence>
<feature type="compositionally biased region" description="Basic residues" evidence="1">
    <location>
        <begin position="1"/>
        <end position="10"/>
    </location>
</feature>
<organism evidence="2 3">
    <name type="scientific">Streptomyces qinglanensis</name>
    <dbReference type="NCBI Taxonomy" id="943816"/>
    <lineage>
        <taxon>Bacteria</taxon>
        <taxon>Bacillati</taxon>
        <taxon>Actinomycetota</taxon>
        <taxon>Actinomycetes</taxon>
        <taxon>Kitasatosporales</taxon>
        <taxon>Streptomycetaceae</taxon>
        <taxon>Streptomyces</taxon>
    </lineage>
</organism>
<dbReference type="AlphaFoldDB" id="A0A1H9WE07"/>
<sequence>MRAFRQHRPAGRNSLTHMWGSRGPVPPIGRAAIPATVVRVYSGRPNCTRRGVLPVIPRKGRGWMYAENASGCVVRSDHCEVGITPCQGVSGGGSGARVTTPVRLARSGEAPLVEGALRGDGGVGAQGSRAPAPRPAGSRPDGVPAGRATPRIPPGGRPPERNARRRIPPGPDGYRSCLPDAARGLYHSPVPALGNRNCSSPWEPELFQPLGTGTVPALGNRNSEPAAPPFSAGPPLGTHRPPAGADGFRRPPLPQAGKRRSALSSP</sequence>
<dbReference type="EMBL" id="FOGO01000017">
    <property type="protein sequence ID" value="SES32152.1"/>
    <property type="molecule type" value="Genomic_DNA"/>
</dbReference>
<keyword evidence="3" id="KW-1185">Reference proteome</keyword>
<reference evidence="3" key="1">
    <citation type="submission" date="2016-10" db="EMBL/GenBank/DDBJ databases">
        <authorList>
            <person name="Varghese N."/>
            <person name="Submissions S."/>
        </authorList>
    </citation>
    <scope>NUCLEOTIDE SEQUENCE [LARGE SCALE GENOMIC DNA]</scope>
    <source>
        <strain evidence="3">CGMCC 4.6825</strain>
    </source>
</reference>
<evidence type="ECO:0000313" key="2">
    <source>
        <dbReference type="EMBL" id="SES32152.1"/>
    </source>
</evidence>
<dbReference type="Proteomes" id="UP000182841">
    <property type="component" value="Unassembled WGS sequence"/>
</dbReference>
<name>A0A1H9WE07_9ACTN</name>
<evidence type="ECO:0000256" key="1">
    <source>
        <dbReference type="SAM" id="MobiDB-lite"/>
    </source>
</evidence>
<feature type="compositionally biased region" description="Basic residues" evidence="1">
    <location>
        <begin position="257"/>
        <end position="266"/>
    </location>
</feature>
<feature type="compositionally biased region" description="Low complexity" evidence="1">
    <location>
        <begin position="126"/>
        <end position="150"/>
    </location>
</feature>
<feature type="region of interest" description="Disordered" evidence="1">
    <location>
        <begin position="1"/>
        <end position="22"/>
    </location>
</feature>
<proteinExistence type="predicted"/>
<feature type="region of interest" description="Disordered" evidence="1">
    <location>
        <begin position="209"/>
        <end position="266"/>
    </location>
</feature>
<accession>A0A1H9WE07</accession>
<feature type="region of interest" description="Disordered" evidence="1">
    <location>
        <begin position="109"/>
        <end position="176"/>
    </location>
</feature>
<protein>
    <submittedName>
        <fullName evidence="2">Uncharacterized protein</fullName>
    </submittedName>
</protein>
<gene>
    <name evidence="2" type="ORF">SAMN05421870_11738</name>
</gene>